<keyword evidence="2" id="KW-1133">Transmembrane helix</keyword>
<dbReference type="Proteomes" id="UP000076871">
    <property type="component" value="Unassembled WGS sequence"/>
</dbReference>
<feature type="transmembrane region" description="Helical" evidence="2">
    <location>
        <begin position="258"/>
        <end position="279"/>
    </location>
</feature>
<reference evidence="3 4" key="1">
    <citation type="journal article" date="2016" name="Mol. Biol. Evol.">
        <title>Comparative Genomics of Early-Diverging Mushroom-Forming Fungi Provides Insights into the Origins of Lignocellulose Decay Capabilities.</title>
        <authorList>
            <person name="Nagy L.G."/>
            <person name="Riley R."/>
            <person name="Tritt A."/>
            <person name="Adam C."/>
            <person name="Daum C."/>
            <person name="Floudas D."/>
            <person name="Sun H."/>
            <person name="Yadav J.S."/>
            <person name="Pangilinan J."/>
            <person name="Larsson K.H."/>
            <person name="Matsuura K."/>
            <person name="Barry K."/>
            <person name="Labutti K."/>
            <person name="Kuo R."/>
            <person name="Ohm R.A."/>
            <person name="Bhattacharya S.S."/>
            <person name="Shirouzu T."/>
            <person name="Yoshinaga Y."/>
            <person name="Martin F.M."/>
            <person name="Grigoriev I.V."/>
            <person name="Hibbett D.S."/>
        </authorList>
    </citation>
    <scope>NUCLEOTIDE SEQUENCE [LARGE SCALE GENOMIC DNA]</scope>
    <source>
        <strain evidence="3 4">93-53</strain>
    </source>
</reference>
<dbReference type="GeneID" id="63828711"/>
<gene>
    <name evidence="3" type="ORF">LAESUDRAFT_751752</name>
</gene>
<accession>A0A165CP51</accession>
<dbReference type="AlphaFoldDB" id="A0A165CP51"/>
<feature type="transmembrane region" description="Helical" evidence="2">
    <location>
        <begin position="203"/>
        <end position="233"/>
    </location>
</feature>
<dbReference type="InParanoid" id="A0A165CP51"/>
<feature type="transmembrane region" description="Helical" evidence="2">
    <location>
        <begin position="162"/>
        <end position="183"/>
    </location>
</feature>
<sequence length="365" mass="39976">MTLGSQGSSAKTSTASAPPTPQATIPRTTRVGRVRARADHKSTGECIVLEDNLKSRPYFGARQWEIIKQVAGESELVAARRRTLANAESRRAKLGPNANEVINDEDEFKDGHIAISSEVMDTAAQLISENTDTLYPIEADRYVGPISAHAPYRIQIMDKTTLESAAILGIRLGTVFYVSYPVFNTTIFIWGATLTMHAACEDFAQLFVACLLLGMCEGSIMAGLMIVSSMFLLMNGTELRALNHGNGRGFRATDTHSVISYVRLVTITGVMTFLPVMVYCLHFPDSPTNAWFLTNEECMATVQRLKYTLFSPSKASMLSPPFHTETTGAAWPRAMVVPSLAFTYLQTTLLGCVDGIIKIVTIWMG</sequence>
<feature type="region of interest" description="Disordered" evidence="1">
    <location>
        <begin position="1"/>
        <end position="38"/>
    </location>
</feature>
<dbReference type="STRING" id="1314785.A0A165CP51"/>
<evidence type="ECO:0000313" key="3">
    <source>
        <dbReference type="EMBL" id="KZT03162.1"/>
    </source>
</evidence>
<evidence type="ECO:0000256" key="1">
    <source>
        <dbReference type="SAM" id="MobiDB-lite"/>
    </source>
</evidence>
<dbReference type="EMBL" id="KV427646">
    <property type="protein sequence ID" value="KZT03162.1"/>
    <property type="molecule type" value="Genomic_DNA"/>
</dbReference>
<evidence type="ECO:0000256" key="2">
    <source>
        <dbReference type="SAM" id="Phobius"/>
    </source>
</evidence>
<organism evidence="3 4">
    <name type="scientific">Laetiporus sulphureus 93-53</name>
    <dbReference type="NCBI Taxonomy" id="1314785"/>
    <lineage>
        <taxon>Eukaryota</taxon>
        <taxon>Fungi</taxon>
        <taxon>Dikarya</taxon>
        <taxon>Basidiomycota</taxon>
        <taxon>Agaricomycotina</taxon>
        <taxon>Agaricomycetes</taxon>
        <taxon>Polyporales</taxon>
        <taxon>Laetiporus</taxon>
    </lineage>
</organism>
<feature type="non-terminal residue" evidence="3">
    <location>
        <position position="365"/>
    </location>
</feature>
<dbReference type="RefSeq" id="XP_040760902.1">
    <property type="nucleotide sequence ID" value="XM_040911683.1"/>
</dbReference>
<evidence type="ECO:0000313" key="4">
    <source>
        <dbReference type="Proteomes" id="UP000076871"/>
    </source>
</evidence>
<feature type="compositionally biased region" description="Low complexity" evidence="1">
    <location>
        <begin position="8"/>
        <end position="29"/>
    </location>
</feature>
<keyword evidence="2" id="KW-0472">Membrane</keyword>
<dbReference type="OrthoDB" id="6730379at2759"/>
<proteinExistence type="predicted"/>
<keyword evidence="2" id="KW-0812">Transmembrane</keyword>
<protein>
    <submittedName>
        <fullName evidence="3">Uncharacterized protein</fullName>
    </submittedName>
</protein>
<keyword evidence="4" id="KW-1185">Reference proteome</keyword>
<name>A0A165CP51_9APHY</name>